<evidence type="ECO:0000313" key="2">
    <source>
        <dbReference type="EMBL" id="MDJ1159501.1"/>
    </source>
</evidence>
<evidence type="ECO:0000313" key="3">
    <source>
        <dbReference type="Proteomes" id="UP001321492"/>
    </source>
</evidence>
<comment type="caution">
    <text evidence="2">The sequence shown here is derived from an EMBL/GenBank/DDBJ whole genome shotgun (WGS) entry which is preliminary data.</text>
</comment>
<proteinExistence type="predicted"/>
<keyword evidence="3" id="KW-1185">Reference proteome</keyword>
<accession>A0ABT7AJE7</accession>
<name>A0ABT7AJE7_9HYPH</name>
<gene>
    <name evidence="2" type="ORF">QNA08_14790</name>
</gene>
<dbReference type="EMBL" id="JASJEV010000010">
    <property type="protein sequence ID" value="MDJ1159501.1"/>
    <property type="molecule type" value="Genomic_DNA"/>
</dbReference>
<dbReference type="PANTHER" id="PTHR37461">
    <property type="entry name" value="ANTI-SIGMA-K FACTOR RSKA"/>
    <property type="match status" value="1"/>
</dbReference>
<evidence type="ECO:0000259" key="1">
    <source>
        <dbReference type="Pfam" id="PF10099"/>
    </source>
</evidence>
<protein>
    <submittedName>
        <fullName evidence="2">Anti-sigma factor</fullName>
    </submittedName>
</protein>
<dbReference type="Pfam" id="PF10099">
    <property type="entry name" value="RskA_C"/>
    <property type="match status" value="1"/>
</dbReference>
<reference evidence="2 3" key="1">
    <citation type="submission" date="2023-05" db="EMBL/GenBank/DDBJ databases">
        <title>Chelatococcus sp. nov., a moderately thermophilic bacterium isolated from hot spring microbial mat.</title>
        <authorList>
            <person name="Hu C.-J."/>
            <person name="Li W.-J."/>
        </authorList>
    </citation>
    <scope>NUCLEOTIDE SEQUENCE [LARGE SCALE GENOMIC DNA]</scope>
    <source>
        <strain evidence="2 3">SYSU G07232</strain>
    </source>
</reference>
<dbReference type="Proteomes" id="UP001321492">
    <property type="component" value="Unassembled WGS sequence"/>
</dbReference>
<dbReference type="InterPro" id="IPR051474">
    <property type="entry name" value="Anti-sigma-K/W_factor"/>
</dbReference>
<feature type="domain" description="Anti-sigma K factor RskA C-terminal" evidence="1">
    <location>
        <begin position="101"/>
        <end position="224"/>
    </location>
</feature>
<dbReference type="RefSeq" id="WP_283741501.1">
    <property type="nucleotide sequence ID" value="NZ_JASJEV010000010.1"/>
</dbReference>
<organism evidence="2 3">
    <name type="scientific">Chelatococcus albus</name>
    <dbReference type="NCBI Taxonomy" id="3047466"/>
    <lineage>
        <taxon>Bacteria</taxon>
        <taxon>Pseudomonadati</taxon>
        <taxon>Pseudomonadota</taxon>
        <taxon>Alphaproteobacteria</taxon>
        <taxon>Hyphomicrobiales</taxon>
        <taxon>Chelatococcaceae</taxon>
        <taxon>Chelatococcus</taxon>
    </lineage>
</organism>
<dbReference type="PANTHER" id="PTHR37461:SF1">
    <property type="entry name" value="ANTI-SIGMA-K FACTOR RSKA"/>
    <property type="match status" value="1"/>
</dbReference>
<dbReference type="InterPro" id="IPR018764">
    <property type="entry name" value="RskA_C"/>
</dbReference>
<sequence>MSERDDIERLAGEYVLGTLDLAERRAVAARRAREPALDNAIAAWERRLSPLGEAAPEVAPPEDLWAEIERALDAPAGAGAPVVDLTRHLRRWKLAAFASGAIAASLALFVAGERVLRPTEPQSFVAVLQKDAASPAFIVSVDLATRNLTVRAVSAERPADRSYELWLVNDRYDAPRSLGLVEDEGFTQTAALAAYPREVVQSSVLAVSLEPRGGSTTGRPSGPVLFTGRLVQATP</sequence>